<evidence type="ECO:0000313" key="3">
    <source>
        <dbReference type="Proteomes" id="UP000551758"/>
    </source>
</evidence>
<dbReference type="AlphaFoldDB" id="A0A7J7EYX6"/>
<name>A0A7J7EYX6_DICBM</name>
<feature type="transmembrane region" description="Helical" evidence="1">
    <location>
        <begin position="64"/>
        <end position="83"/>
    </location>
</feature>
<keyword evidence="3" id="KW-1185">Reference proteome</keyword>
<sequence>MLMVVVGDHHVAICKPLCYEIIMSDRDVASSLEWHVPEGFSLQPFRSFHTLTACLWLQCRRPFIVSHIAGVILVFVPVCLYICTQSQPSPLVKPWLCLYHDNFLFNFVNKHTQKFTGENALRKF</sequence>
<evidence type="ECO:0000313" key="2">
    <source>
        <dbReference type="EMBL" id="KAF5920646.1"/>
    </source>
</evidence>
<organism evidence="2 3">
    <name type="scientific">Diceros bicornis minor</name>
    <name type="common">South-central black rhinoceros</name>
    <dbReference type="NCBI Taxonomy" id="77932"/>
    <lineage>
        <taxon>Eukaryota</taxon>
        <taxon>Metazoa</taxon>
        <taxon>Chordata</taxon>
        <taxon>Craniata</taxon>
        <taxon>Vertebrata</taxon>
        <taxon>Euteleostomi</taxon>
        <taxon>Mammalia</taxon>
        <taxon>Eutheria</taxon>
        <taxon>Laurasiatheria</taxon>
        <taxon>Perissodactyla</taxon>
        <taxon>Rhinocerotidae</taxon>
        <taxon>Diceros</taxon>
    </lineage>
</organism>
<dbReference type="Proteomes" id="UP000551758">
    <property type="component" value="Unassembled WGS sequence"/>
</dbReference>
<keyword evidence="1" id="KW-0472">Membrane</keyword>
<keyword evidence="1" id="KW-1133">Transmembrane helix</keyword>
<comment type="caution">
    <text evidence="2">The sequence shown here is derived from an EMBL/GenBank/DDBJ whole genome shotgun (WGS) entry which is preliminary data.</text>
</comment>
<evidence type="ECO:0000256" key="1">
    <source>
        <dbReference type="SAM" id="Phobius"/>
    </source>
</evidence>
<protein>
    <submittedName>
        <fullName evidence="2">Uncharacterized protein</fullName>
    </submittedName>
</protein>
<gene>
    <name evidence="2" type="ORF">HPG69_011226</name>
</gene>
<dbReference type="EMBL" id="JACDTQ010001951">
    <property type="protein sequence ID" value="KAF5920646.1"/>
    <property type="molecule type" value="Genomic_DNA"/>
</dbReference>
<keyword evidence="1" id="KW-0812">Transmembrane</keyword>
<reference evidence="2 3" key="1">
    <citation type="journal article" date="2020" name="Mol. Biol. Evol.">
        <title>Interspecific Gene Flow and the Evolution of Specialization in Black and White Rhinoceros.</title>
        <authorList>
            <person name="Moodley Y."/>
            <person name="Westbury M.V."/>
            <person name="Russo I.M."/>
            <person name="Gopalakrishnan S."/>
            <person name="Rakotoarivelo A."/>
            <person name="Olsen R.A."/>
            <person name="Prost S."/>
            <person name="Tunstall T."/>
            <person name="Ryder O.A."/>
            <person name="Dalen L."/>
            <person name="Bruford M.W."/>
        </authorList>
    </citation>
    <scope>NUCLEOTIDE SEQUENCE [LARGE SCALE GENOMIC DNA]</scope>
    <source>
        <strain evidence="2">SBR-YM</strain>
        <tissue evidence="2">Skin</tissue>
    </source>
</reference>
<proteinExistence type="predicted"/>
<accession>A0A7J7EYX6</accession>